<evidence type="ECO:0000256" key="1">
    <source>
        <dbReference type="ARBA" id="ARBA00009986"/>
    </source>
</evidence>
<dbReference type="Pfam" id="PF00171">
    <property type="entry name" value="Aldedh"/>
    <property type="match status" value="1"/>
</dbReference>
<organism evidence="4 5">
    <name type="scientific">Novosphingobium hassiacum</name>
    <dbReference type="NCBI Taxonomy" id="173676"/>
    <lineage>
        <taxon>Bacteria</taxon>
        <taxon>Pseudomonadati</taxon>
        <taxon>Pseudomonadota</taxon>
        <taxon>Alphaproteobacteria</taxon>
        <taxon>Sphingomonadales</taxon>
        <taxon>Sphingomonadaceae</taxon>
        <taxon>Novosphingobium</taxon>
    </lineage>
</organism>
<dbReference type="Gene3D" id="3.40.309.10">
    <property type="entry name" value="Aldehyde Dehydrogenase, Chain A, domain 2"/>
    <property type="match status" value="1"/>
</dbReference>
<dbReference type="AlphaFoldDB" id="A0A7W5ZYF6"/>
<reference evidence="4 5" key="1">
    <citation type="submission" date="2020-08" db="EMBL/GenBank/DDBJ databases">
        <title>Genomic Encyclopedia of Type Strains, Phase IV (KMG-IV): sequencing the most valuable type-strain genomes for metagenomic binning, comparative biology and taxonomic classification.</title>
        <authorList>
            <person name="Goeker M."/>
        </authorList>
    </citation>
    <scope>NUCLEOTIDE SEQUENCE [LARGE SCALE GENOMIC DNA]</scope>
    <source>
        <strain evidence="4 5">DSM 14552</strain>
    </source>
</reference>
<dbReference type="EMBL" id="JACICY010000012">
    <property type="protein sequence ID" value="MBB3862328.1"/>
    <property type="molecule type" value="Genomic_DNA"/>
</dbReference>
<evidence type="ECO:0000256" key="2">
    <source>
        <dbReference type="ARBA" id="ARBA00023002"/>
    </source>
</evidence>
<dbReference type="GO" id="GO:0102810">
    <property type="term" value="F:glutarate-semialdehyde dehydrogenase (NADP+) activity"/>
    <property type="evidence" value="ECO:0007669"/>
    <property type="project" value="UniProtKB-EC"/>
</dbReference>
<dbReference type="GO" id="GO:0004777">
    <property type="term" value="F:succinate-semialdehyde dehydrogenase (NAD+) activity"/>
    <property type="evidence" value="ECO:0007669"/>
    <property type="project" value="TreeGrafter"/>
</dbReference>
<comment type="caution">
    <text evidence="4">The sequence shown here is derived from an EMBL/GenBank/DDBJ whole genome shotgun (WGS) entry which is preliminary data.</text>
</comment>
<evidence type="ECO:0000313" key="5">
    <source>
        <dbReference type="Proteomes" id="UP000562395"/>
    </source>
</evidence>
<dbReference type="CDD" id="cd07103">
    <property type="entry name" value="ALDH_F5_SSADH_GabD"/>
    <property type="match status" value="1"/>
</dbReference>
<dbReference type="Gene3D" id="3.40.605.10">
    <property type="entry name" value="Aldehyde Dehydrogenase, Chain A, domain 1"/>
    <property type="match status" value="1"/>
</dbReference>
<name>A0A7W5ZYF6_9SPHN</name>
<dbReference type="InterPro" id="IPR016161">
    <property type="entry name" value="Ald_DH/histidinol_DH"/>
</dbReference>
<dbReference type="InterPro" id="IPR050740">
    <property type="entry name" value="Aldehyde_DH_Superfamily"/>
</dbReference>
<dbReference type="GO" id="GO:0036243">
    <property type="term" value="F:succinate-semialdehyde dehydrogenase (NADP+) activity"/>
    <property type="evidence" value="ECO:0007669"/>
    <property type="project" value="UniProtKB-EC"/>
</dbReference>
<dbReference type="InterPro" id="IPR016162">
    <property type="entry name" value="Ald_DH_N"/>
</dbReference>
<sequence length="444" mass="47491">MLGELPHATRHDLDRSLEASGEGFALWRRTSPRERARILKRAADFVRERQDYISWLCTVEEGKPLAEARIEIAMAADTIEWYAEEGRRAYGRIIPTPLPEGQLRVTLEPVGPVAAFCPWNFPATNPARKIGAALAAGCSCIVKPPEEAPGTALAIAEAFVDAGLPAGVLSVVFGEPADISAHLLSSPVIRKLSFTGSVPVGKHLVRLCSERMIRTTMELGGHAPVIVCDDADINQTLDLSVASKFRNAGQVCVSPTRFYVQEAIYDRFVEGFAERAKNLPVGDGLDPRTRMGPLAHPRRIEAMEGLIADAVQSGARVVAGGARIGNQGWFWAPTVLADVPDSARIMSEEPFGPVAVLNRVSTMEEALEKANGLPFGLAAYGFSNDVRRAAALSDGLQAGMVGINNFAISLVEAPFGGIKESGHGSENGVEGLAACLVTKFVNQS</sequence>
<evidence type="ECO:0000313" key="4">
    <source>
        <dbReference type="EMBL" id="MBB3862328.1"/>
    </source>
</evidence>
<comment type="similarity">
    <text evidence="1">Belongs to the aldehyde dehydrogenase family.</text>
</comment>
<dbReference type="EC" id="1.2.1.20" evidence="4"/>
<dbReference type="InterPro" id="IPR015590">
    <property type="entry name" value="Aldehyde_DH_dom"/>
</dbReference>
<keyword evidence="2 4" id="KW-0560">Oxidoreductase</keyword>
<gene>
    <name evidence="4" type="ORF">GGQ88_003628</name>
</gene>
<dbReference type="Proteomes" id="UP000562395">
    <property type="component" value="Unassembled WGS sequence"/>
</dbReference>
<dbReference type="InterPro" id="IPR016163">
    <property type="entry name" value="Ald_DH_C"/>
</dbReference>
<proteinExistence type="inferred from homology"/>
<dbReference type="FunFam" id="3.40.605.10:FF:000007">
    <property type="entry name" value="NAD/NADP-dependent betaine aldehyde dehydrogenase"/>
    <property type="match status" value="1"/>
</dbReference>
<dbReference type="GO" id="GO:0009450">
    <property type="term" value="P:gamma-aminobutyric acid catabolic process"/>
    <property type="evidence" value="ECO:0007669"/>
    <property type="project" value="TreeGrafter"/>
</dbReference>
<dbReference type="FunFam" id="3.40.309.10:FF:000009">
    <property type="entry name" value="Aldehyde dehydrogenase A"/>
    <property type="match status" value="1"/>
</dbReference>
<keyword evidence="5" id="KW-1185">Reference proteome</keyword>
<protein>
    <submittedName>
        <fullName evidence="4">Succinate-semialdehyde dehydrogenase/glutarate-semialdehyde dehydrogenase</fullName>
        <ecNumber evidence="4">1.2.1.16</ecNumber>
        <ecNumber evidence="4">1.2.1.20</ecNumber>
        <ecNumber evidence="4">1.2.1.79</ecNumber>
    </submittedName>
</protein>
<evidence type="ECO:0000259" key="3">
    <source>
        <dbReference type="Pfam" id="PF00171"/>
    </source>
</evidence>
<dbReference type="SUPFAM" id="SSF53720">
    <property type="entry name" value="ALDH-like"/>
    <property type="match status" value="1"/>
</dbReference>
<dbReference type="PANTHER" id="PTHR43353">
    <property type="entry name" value="SUCCINATE-SEMIALDEHYDE DEHYDROGENASE, MITOCHONDRIAL"/>
    <property type="match status" value="1"/>
</dbReference>
<dbReference type="EC" id="1.2.1.79" evidence="4"/>
<dbReference type="EC" id="1.2.1.16" evidence="4"/>
<accession>A0A7W5ZYF6</accession>
<dbReference type="PANTHER" id="PTHR43353:SF5">
    <property type="entry name" value="SUCCINATE-SEMIALDEHYDE DEHYDROGENASE, MITOCHONDRIAL"/>
    <property type="match status" value="1"/>
</dbReference>
<feature type="domain" description="Aldehyde dehydrogenase" evidence="3">
    <location>
        <begin position="2"/>
        <end position="441"/>
    </location>
</feature>